<dbReference type="NCBIfam" id="NF009489">
    <property type="entry name" value="PRK12851.1"/>
    <property type="match status" value="1"/>
</dbReference>
<dbReference type="GO" id="GO:0051082">
    <property type="term" value="F:unfolded protein binding"/>
    <property type="evidence" value="ECO:0007669"/>
    <property type="project" value="UniProtKB-UniRule"/>
</dbReference>
<feature type="binding site" evidence="6">
    <location>
        <begin position="86"/>
        <end position="90"/>
    </location>
    <ligand>
        <name>ATP</name>
        <dbReference type="ChEBI" id="CHEBI:30616"/>
    </ligand>
</feature>
<feature type="binding site" evidence="6">
    <location>
        <position position="493"/>
    </location>
    <ligand>
        <name>ATP</name>
        <dbReference type="ChEBI" id="CHEBI:30616"/>
    </ligand>
</feature>
<evidence type="ECO:0000256" key="5">
    <source>
        <dbReference type="ARBA" id="ARBA00023235"/>
    </source>
</evidence>
<evidence type="ECO:0000256" key="1">
    <source>
        <dbReference type="ARBA" id="ARBA00006607"/>
    </source>
</evidence>
<dbReference type="Gene3D" id="3.30.260.10">
    <property type="entry name" value="TCP-1-like chaperonin intermediate domain"/>
    <property type="match status" value="1"/>
</dbReference>
<dbReference type="Gene3D" id="1.10.560.10">
    <property type="entry name" value="GroEL-like equatorial domain"/>
    <property type="match status" value="1"/>
</dbReference>
<dbReference type="AlphaFoldDB" id="A0A832I7P0"/>
<comment type="function">
    <text evidence="6 8">Together with its co-chaperonin GroES, plays an essential role in assisting protein folding. The GroEL-GroES system forms a nano-cage that allows encapsulation of the non-native substrate proteins and provides a physical environment optimized to promote and accelerate protein folding.</text>
</comment>
<accession>A0A832I7P0</accession>
<protein>
    <recommendedName>
        <fullName evidence="6">Chaperonin GroEL</fullName>
        <ecNumber evidence="6">5.6.1.7</ecNumber>
    </recommendedName>
    <alternativeName>
        <fullName evidence="6">60 kDa chaperonin</fullName>
    </alternativeName>
    <alternativeName>
        <fullName evidence="6">Chaperonin-60</fullName>
        <shortName evidence="6">Cpn60</shortName>
    </alternativeName>
</protein>
<dbReference type="SUPFAM" id="SSF52029">
    <property type="entry name" value="GroEL apical domain-like"/>
    <property type="match status" value="1"/>
</dbReference>
<dbReference type="InterPro" id="IPR018370">
    <property type="entry name" value="Chaperonin_Cpn60_CS"/>
</dbReference>
<dbReference type="EMBL" id="DSQF01000003">
    <property type="protein sequence ID" value="HGZ42147.1"/>
    <property type="molecule type" value="Genomic_DNA"/>
</dbReference>
<dbReference type="SUPFAM" id="SSF54849">
    <property type="entry name" value="GroEL-intermediate domain like"/>
    <property type="match status" value="1"/>
</dbReference>
<keyword evidence="4 6" id="KW-0143">Chaperone</keyword>
<comment type="caution">
    <text evidence="6">Lacks conserved residue(s) required for the propagation of feature annotation.</text>
</comment>
<dbReference type="InterPro" id="IPR027410">
    <property type="entry name" value="TCP-1-like_intermed_sf"/>
</dbReference>
<evidence type="ECO:0000256" key="3">
    <source>
        <dbReference type="ARBA" id="ARBA00022840"/>
    </source>
</evidence>
<organism evidence="9">
    <name type="scientific">Eiseniibacteriota bacterium</name>
    <dbReference type="NCBI Taxonomy" id="2212470"/>
    <lineage>
        <taxon>Bacteria</taxon>
        <taxon>Candidatus Eiseniibacteriota</taxon>
    </lineage>
</organism>
<sequence length="532" mass="55475">MGKQVQFDDAARAALRAGVEKLAGAVRVTLGPRGRNVVIEHAGHSPTITNEGLTIAQEVELADRFENLGARLVREAAARTGGQAGDGTTTATVLAHALVVRGLRAVAAGHNPVALRRGLERAVREAVAHVAEHARAVGGREDLARIATVSAGGDAALGALVAEAMDRVGRAGVVTVEEGRSLETSLEVVEGVRFEGGYLSPYFVTDPDGMEAALDRPLVLVADLKFTQARDMLPALEIAARHRRPLLVAAEDVEGEALATMVVNRLRGTVQSVAVRVPGLGERRRAMLEDLALLCGANLVAADLGREPEGVTEEDFGRARRVRVDHDSTTVIEGGGRPAAVRLRLQALERELAGASSEADAERLRERRARLAGGVAVIRAGGATETAMKERRARIEDALAATRAAVEEGVVVGGGLALLRARAALDRLGLTGDEAVGARIVAEALEEPAAQIASNAGMEGAVAVARARELPFATGLNALTLQFEDLREAGILDPAKVVRCALENAASVAQLVLTTDAVVVESDEEDAGPGAP</sequence>
<keyword evidence="5 6" id="KW-0413">Isomerase</keyword>
<evidence type="ECO:0000256" key="8">
    <source>
        <dbReference type="RuleBase" id="RU000419"/>
    </source>
</evidence>
<name>A0A832I7P0_UNCEI</name>
<dbReference type="SUPFAM" id="SSF48592">
    <property type="entry name" value="GroEL equatorial domain-like"/>
    <property type="match status" value="1"/>
</dbReference>
<gene>
    <name evidence="6 9" type="primary">groL</name>
    <name evidence="6" type="synonym">groEL</name>
    <name evidence="9" type="ORF">ENR23_01750</name>
</gene>
<feature type="binding site" evidence="6">
    <location>
        <begin position="477"/>
        <end position="479"/>
    </location>
    <ligand>
        <name>ATP</name>
        <dbReference type="ChEBI" id="CHEBI:30616"/>
    </ligand>
</feature>
<dbReference type="EC" id="5.6.1.7" evidence="6"/>
<dbReference type="HAMAP" id="MF_00600">
    <property type="entry name" value="CH60"/>
    <property type="match status" value="1"/>
</dbReference>
<reference evidence="9" key="1">
    <citation type="journal article" date="2020" name="mSystems">
        <title>Genome- and Community-Level Interaction Insights into Carbon Utilization and Element Cycling Functions of Hydrothermarchaeota in Hydrothermal Sediment.</title>
        <authorList>
            <person name="Zhou Z."/>
            <person name="Liu Y."/>
            <person name="Xu W."/>
            <person name="Pan J."/>
            <person name="Luo Z.H."/>
            <person name="Li M."/>
        </authorList>
    </citation>
    <scope>NUCLEOTIDE SEQUENCE [LARGE SCALE GENOMIC DNA]</scope>
    <source>
        <strain evidence="9">SpSt-381</strain>
    </source>
</reference>
<dbReference type="GO" id="GO:0016853">
    <property type="term" value="F:isomerase activity"/>
    <property type="evidence" value="ECO:0007669"/>
    <property type="project" value="UniProtKB-KW"/>
</dbReference>
<dbReference type="PANTHER" id="PTHR45633">
    <property type="entry name" value="60 KDA HEAT SHOCK PROTEIN, MITOCHONDRIAL"/>
    <property type="match status" value="1"/>
</dbReference>
<dbReference type="NCBIfam" id="NF000592">
    <property type="entry name" value="PRK00013.1"/>
    <property type="match status" value="1"/>
</dbReference>
<evidence type="ECO:0000313" key="9">
    <source>
        <dbReference type="EMBL" id="HGZ42147.1"/>
    </source>
</evidence>
<dbReference type="GO" id="GO:0005524">
    <property type="term" value="F:ATP binding"/>
    <property type="evidence" value="ECO:0007669"/>
    <property type="project" value="UniProtKB-UniRule"/>
</dbReference>
<feature type="binding site" evidence="6">
    <location>
        <begin position="29"/>
        <end position="32"/>
    </location>
    <ligand>
        <name>ATP</name>
        <dbReference type="ChEBI" id="CHEBI:30616"/>
    </ligand>
</feature>
<proteinExistence type="inferred from homology"/>
<dbReference type="GO" id="GO:0042026">
    <property type="term" value="P:protein refolding"/>
    <property type="evidence" value="ECO:0007669"/>
    <property type="project" value="UniProtKB-UniRule"/>
</dbReference>
<evidence type="ECO:0000256" key="6">
    <source>
        <dbReference type="HAMAP-Rule" id="MF_00600"/>
    </source>
</evidence>
<comment type="caution">
    <text evidence="9">The sequence shown here is derived from an EMBL/GenBank/DDBJ whole genome shotgun (WGS) entry which is preliminary data.</text>
</comment>
<dbReference type="InterPro" id="IPR027409">
    <property type="entry name" value="GroEL-like_apical_dom_sf"/>
</dbReference>
<keyword evidence="3 6" id="KW-0067">ATP-binding</keyword>
<evidence type="ECO:0000256" key="4">
    <source>
        <dbReference type="ARBA" id="ARBA00023186"/>
    </source>
</evidence>
<dbReference type="InterPro" id="IPR027413">
    <property type="entry name" value="GROEL-like_equatorial_sf"/>
</dbReference>
<dbReference type="NCBIfam" id="NF009488">
    <property type="entry name" value="PRK12850.1"/>
    <property type="match status" value="1"/>
</dbReference>
<dbReference type="NCBIfam" id="NF009487">
    <property type="entry name" value="PRK12849.1"/>
    <property type="match status" value="1"/>
</dbReference>
<dbReference type="GO" id="GO:0140662">
    <property type="term" value="F:ATP-dependent protein folding chaperone"/>
    <property type="evidence" value="ECO:0007669"/>
    <property type="project" value="InterPro"/>
</dbReference>
<dbReference type="Gene3D" id="3.50.7.10">
    <property type="entry name" value="GroEL"/>
    <property type="match status" value="1"/>
</dbReference>
<dbReference type="Pfam" id="PF00118">
    <property type="entry name" value="Cpn60_TCP1"/>
    <property type="match status" value="1"/>
</dbReference>
<comment type="subunit">
    <text evidence="6 8">Forms a cylinder of 14 subunits composed of two heptameric rings stacked back-to-back. Interacts with the co-chaperonin GroES.</text>
</comment>
<dbReference type="InterPro" id="IPR002423">
    <property type="entry name" value="Cpn60/GroEL/TCP-1"/>
</dbReference>
<dbReference type="FunFam" id="3.50.7.10:FF:000001">
    <property type="entry name" value="60 kDa chaperonin"/>
    <property type="match status" value="1"/>
</dbReference>
<evidence type="ECO:0000256" key="7">
    <source>
        <dbReference type="RuleBase" id="RU000418"/>
    </source>
</evidence>
<keyword evidence="6" id="KW-0963">Cytoplasm</keyword>
<dbReference type="InterPro" id="IPR001844">
    <property type="entry name" value="Cpn60/GroEL"/>
</dbReference>
<evidence type="ECO:0000256" key="2">
    <source>
        <dbReference type="ARBA" id="ARBA00022741"/>
    </source>
</evidence>
<feature type="binding site" evidence="6">
    <location>
        <position position="414"/>
    </location>
    <ligand>
        <name>ATP</name>
        <dbReference type="ChEBI" id="CHEBI:30616"/>
    </ligand>
</feature>
<dbReference type="PROSITE" id="PS00296">
    <property type="entry name" value="CHAPERONINS_CPN60"/>
    <property type="match status" value="1"/>
</dbReference>
<dbReference type="PRINTS" id="PR00298">
    <property type="entry name" value="CHAPERONIN60"/>
</dbReference>
<comment type="similarity">
    <text evidence="1 6 7">Belongs to the chaperonin (HSP60) family.</text>
</comment>
<dbReference type="CDD" id="cd03344">
    <property type="entry name" value="GroEL"/>
    <property type="match status" value="1"/>
</dbReference>
<comment type="subcellular location">
    <subcellularLocation>
        <location evidence="6">Cytoplasm</location>
    </subcellularLocation>
</comment>
<keyword evidence="2 6" id="KW-0547">Nucleotide-binding</keyword>
<dbReference type="NCBIfam" id="TIGR02348">
    <property type="entry name" value="GroEL"/>
    <property type="match status" value="1"/>
</dbReference>
<dbReference type="GO" id="GO:0005737">
    <property type="term" value="C:cytoplasm"/>
    <property type="evidence" value="ECO:0007669"/>
    <property type="project" value="UniProtKB-SubCell"/>
</dbReference>